<evidence type="ECO:0000256" key="5">
    <source>
        <dbReference type="ARBA" id="ARBA00022989"/>
    </source>
</evidence>
<evidence type="ECO:0000256" key="4">
    <source>
        <dbReference type="ARBA" id="ARBA00022692"/>
    </source>
</evidence>
<dbReference type="PANTHER" id="PTHR13018">
    <property type="entry name" value="PROBABLE MEMBRANE PROTEIN DUF221-RELATED"/>
    <property type="match status" value="1"/>
</dbReference>
<reference evidence="12" key="4">
    <citation type="journal article" date="2015" name="G3 (Bethesda)">
        <title>Genome sequences of three phytopathogenic species of the Magnaporthaceae family of fungi.</title>
        <authorList>
            <person name="Okagaki L.H."/>
            <person name="Nunes C.C."/>
            <person name="Sailsbery J."/>
            <person name="Clay B."/>
            <person name="Brown D."/>
            <person name="John T."/>
            <person name="Oh Y."/>
            <person name="Young N."/>
            <person name="Fitzgerald M."/>
            <person name="Haas B.J."/>
            <person name="Zeng Q."/>
            <person name="Young S."/>
            <person name="Adiconis X."/>
            <person name="Fan L."/>
            <person name="Levin J.Z."/>
            <person name="Mitchell T.K."/>
            <person name="Okubara P.A."/>
            <person name="Farman M.L."/>
            <person name="Kohn L.M."/>
            <person name="Birren B."/>
            <person name="Ma L.-J."/>
            <person name="Dean R.A."/>
        </authorList>
    </citation>
    <scope>NUCLEOTIDE SEQUENCE</scope>
    <source>
        <strain evidence="12">ATCC 64411 / 73-15</strain>
    </source>
</reference>
<reference evidence="13" key="1">
    <citation type="submission" date="2010-05" db="EMBL/GenBank/DDBJ databases">
        <title>The genome sequence of Magnaporthe poae strain ATCC 64411.</title>
        <authorList>
            <person name="Ma L.-J."/>
            <person name="Dead R."/>
            <person name="Young S."/>
            <person name="Zeng Q."/>
            <person name="Koehrsen M."/>
            <person name="Alvarado L."/>
            <person name="Berlin A."/>
            <person name="Chapman S.B."/>
            <person name="Chen Z."/>
            <person name="Freedman E."/>
            <person name="Gellesch M."/>
            <person name="Goldberg J."/>
            <person name="Griggs A."/>
            <person name="Gujja S."/>
            <person name="Heilman E.R."/>
            <person name="Heiman D."/>
            <person name="Hepburn T."/>
            <person name="Howarth C."/>
            <person name="Jen D."/>
            <person name="Larson L."/>
            <person name="Mehta T."/>
            <person name="Neiman D."/>
            <person name="Pearson M."/>
            <person name="Roberts A."/>
            <person name="Saif S."/>
            <person name="Shea T."/>
            <person name="Shenoy N."/>
            <person name="Sisk P."/>
            <person name="Stolte C."/>
            <person name="Sykes S."/>
            <person name="Walk T."/>
            <person name="White J."/>
            <person name="Yandava C."/>
            <person name="Haas B."/>
            <person name="Nusbaum C."/>
            <person name="Birren B."/>
        </authorList>
    </citation>
    <scope>NUCLEOTIDE SEQUENCE [LARGE SCALE GENOMIC DNA]</scope>
    <source>
        <strain evidence="13">ATCC 64411 / 73-15</strain>
    </source>
</reference>
<feature type="transmembrane region" description="Helical" evidence="8">
    <location>
        <begin position="186"/>
        <end position="205"/>
    </location>
</feature>
<feature type="compositionally biased region" description="Gly residues" evidence="7">
    <location>
        <begin position="768"/>
        <end position="789"/>
    </location>
</feature>
<feature type="transmembrane region" description="Helical" evidence="8">
    <location>
        <begin position="544"/>
        <end position="561"/>
    </location>
</feature>
<feature type="compositionally biased region" description="Pro residues" evidence="7">
    <location>
        <begin position="728"/>
        <end position="737"/>
    </location>
</feature>
<accession>A0A0C4DU55</accession>
<evidence type="ECO:0000256" key="8">
    <source>
        <dbReference type="SAM" id="Phobius"/>
    </source>
</evidence>
<keyword evidence="5 8" id="KW-1133">Transmembrane helix</keyword>
<organism evidence="12 13">
    <name type="scientific">Magnaporthiopsis poae (strain ATCC 64411 / 73-15)</name>
    <name type="common">Kentucky bluegrass fungus</name>
    <name type="synonym">Magnaporthe poae</name>
    <dbReference type="NCBI Taxonomy" id="644358"/>
    <lineage>
        <taxon>Eukaryota</taxon>
        <taxon>Fungi</taxon>
        <taxon>Dikarya</taxon>
        <taxon>Ascomycota</taxon>
        <taxon>Pezizomycotina</taxon>
        <taxon>Sordariomycetes</taxon>
        <taxon>Sordariomycetidae</taxon>
        <taxon>Magnaporthales</taxon>
        <taxon>Magnaporthaceae</taxon>
        <taxon>Magnaporthiopsis</taxon>
    </lineage>
</organism>
<evidence type="ECO:0000256" key="7">
    <source>
        <dbReference type="SAM" id="MobiDB-lite"/>
    </source>
</evidence>
<keyword evidence="6 8" id="KW-0472">Membrane</keyword>
<dbReference type="InterPro" id="IPR045122">
    <property type="entry name" value="Csc1-like"/>
</dbReference>
<dbReference type="OMA" id="MYELLAM"/>
<dbReference type="Proteomes" id="UP000011715">
    <property type="component" value="Unassembled WGS sequence"/>
</dbReference>
<dbReference type="InterPro" id="IPR032880">
    <property type="entry name" value="CSC1/OSCA1-like_N"/>
</dbReference>
<feature type="region of interest" description="Disordered" evidence="7">
    <location>
        <begin position="650"/>
        <end position="686"/>
    </location>
</feature>
<proteinExistence type="inferred from homology"/>
<evidence type="ECO:0000256" key="6">
    <source>
        <dbReference type="ARBA" id="ARBA00023136"/>
    </source>
</evidence>
<evidence type="ECO:0000256" key="3">
    <source>
        <dbReference type="ARBA" id="ARBA00022448"/>
    </source>
</evidence>
<keyword evidence="3" id="KW-0813">Transport</keyword>
<dbReference type="EMBL" id="ADBL01000835">
    <property type="status" value="NOT_ANNOTATED_CDS"/>
    <property type="molecule type" value="Genomic_DNA"/>
</dbReference>
<dbReference type="Pfam" id="PF02714">
    <property type="entry name" value="RSN1_7TM"/>
    <property type="match status" value="1"/>
</dbReference>
<dbReference type="AlphaFoldDB" id="A0A0C4DU55"/>
<reference evidence="11" key="2">
    <citation type="submission" date="2010-05" db="EMBL/GenBank/DDBJ databases">
        <title>The Genome Sequence of Magnaporthe poae strain ATCC 64411.</title>
        <authorList>
            <consortium name="The Broad Institute Genome Sequencing Platform"/>
            <consortium name="Broad Institute Genome Sequencing Center for Infectious Disease"/>
            <person name="Ma L.-J."/>
            <person name="Dead R."/>
            <person name="Young S."/>
            <person name="Zeng Q."/>
            <person name="Koehrsen M."/>
            <person name="Alvarado L."/>
            <person name="Berlin A."/>
            <person name="Chapman S.B."/>
            <person name="Chen Z."/>
            <person name="Freedman E."/>
            <person name="Gellesch M."/>
            <person name="Goldberg J."/>
            <person name="Griggs A."/>
            <person name="Gujja S."/>
            <person name="Heilman E.R."/>
            <person name="Heiman D."/>
            <person name="Hepburn T."/>
            <person name="Howarth C."/>
            <person name="Jen D."/>
            <person name="Larson L."/>
            <person name="Mehta T."/>
            <person name="Neiman D."/>
            <person name="Pearson M."/>
            <person name="Roberts A."/>
            <person name="Saif S."/>
            <person name="Shea T."/>
            <person name="Shenoy N."/>
            <person name="Sisk P."/>
            <person name="Stolte C."/>
            <person name="Sykes S."/>
            <person name="Walk T."/>
            <person name="White J."/>
            <person name="Yandava C."/>
            <person name="Haas B."/>
            <person name="Nusbaum C."/>
            <person name="Birren B."/>
        </authorList>
    </citation>
    <scope>NUCLEOTIDE SEQUENCE</scope>
    <source>
        <strain evidence="11">ATCC 64411</strain>
    </source>
</reference>
<dbReference type="Pfam" id="PF13967">
    <property type="entry name" value="RSN1_TM"/>
    <property type="match status" value="1"/>
</dbReference>
<feature type="transmembrane region" description="Helical" evidence="8">
    <location>
        <begin position="422"/>
        <end position="446"/>
    </location>
</feature>
<dbReference type="EnsemblFungi" id="MAPG_03490T0">
    <property type="protein sequence ID" value="MAPG_03490T0"/>
    <property type="gene ID" value="MAPG_03490"/>
</dbReference>
<dbReference type="EMBL" id="GL876967">
    <property type="protein sequence ID" value="KLU84448.1"/>
    <property type="molecule type" value="Genomic_DNA"/>
</dbReference>
<comment type="subcellular location">
    <subcellularLocation>
        <location evidence="1">Membrane</location>
        <topology evidence="1">Multi-pass membrane protein</topology>
    </subcellularLocation>
</comment>
<feature type="transmembrane region" description="Helical" evidence="8">
    <location>
        <begin position="606"/>
        <end position="627"/>
    </location>
</feature>
<keyword evidence="13" id="KW-1185">Reference proteome</keyword>
<evidence type="ECO:0000256" key="1">
    <source>
        <dbReference type="ARBA" id="ARBA00004141"/>
    </source>
</evidence>
<dbReference type="eggNOG" id="KOG1134">
    <property type="taxonomic scope" value="Eukaryota"/>
</dbReference>
<evidence type="ECO:0008006" key="14">
    <source>
        <dbReference type="Google" id="ProtNLM"/>
    </source>
</evidence>
<dbReference type="VEuPathDB" id="FungiDB:MAPG_03490"/>
<name>A0A0C4DU55_MAGP6</name>
<feature type="transmembrane region" description="Helical" evidence="8">
    <location>
        <begin position="109"/>
        <end position="128"/>
    </location>
</feature>
<feature type="transmembrane region" description="Helical" evidence="8">
    <location>
        <begin position="582"/>
        <end position="600"/>
    </location>
</feature>
<dbReference type="STRING" id="644358.A0A0C4DU55"/>
<feature type="domain" description="CSC1/OSCA1-like N-terminal transmembrane" evidence="10">
    <location>
        <begin position="30"/>
        <end position="206"/>
    </location>
</feature>
<feature type="domain" description="CSC1/OSCA1-like 7TM region" evidence="9">
    <location>
        <begin position="354"/>
        <end position="601"/>
    </location>
</feature>
<feature type="transmembrane region" description="Helical" evidence="8">
    <location>
        <begin position="470"/>
        <end position="496"/>
    </location>
</feature>
<dbReference type="InterPro" id="IPR003864">
    <property type="entry name" value="CSC1/OSCA1-like_7TM"/>
</dbReference>
<comment type="similarity">
    <text evidence="2">Belongs to the CSC1 (TC 1.A.17) family.</text>
</comment>
<evidence type="ECO:0000313" key="11">
    <source>
        <dbReference type="EMBL" id="KLU84448.1"/>
    </source>
</evidence>
<reference evidence="12" key="5">
    <citation type="submission" date="2015-06" db="UniProtKB">
        <authorList>
            <consortium name="EnsemblFungi"/>
        </authorList>
    </citation>
    <scope>IDENTIFICATION</scope>
    <source>
        <strain evidence="12">ATCC 64411</strain>
    </source>
</reference>
<evidence type="ECO:0000259" key="10">
    <source>
        <dbReference type="Pfam" id="PF13967"/>
    </source>
</evidence>
<reference evidence="11" key="3">
    <citation type="submission" date="2011-03" db="EMBL/GenBank/DDBJ databases">
        <title>Annotation of Magnaporthe poae ATCC 64411.</title>
        <authorList>
            <person name="Ma L.-J."/>
            <person name="Dead R."/>
            <person name="Young S.K."/>
            <person name="Zeng Q."/>
            <person name="Gargeya S."/>
            <person name="Fitzgerald M."/>
            <person name="Haas B."/>
            <person name="Abouelleil A."/>
            <person name="Alvarado L."/>
            <person name="Arachchi H.M."/>
            <person name="Berlin A."/>
            <person name="Brown A."/>
            <person name="Chapman S.B."/>
            <person name="Chen Z."/>
            <person name="Dunbar C."/>
            <person name="Freedman E."/>
            <person name="Gearin G."/>
            <person name="Gellesch M."/>
            <person name="Goldberg J."/>
            <person name="Griggs A."/>
            <person name="Gujja S."/>
            <person name="Heiman D."/>
            <person name="Howarth C."/>
            <person name="Larson L."/>
            <person name="Lui A."/>
            <person name="MacDonald P.J.P."/>
            <person name="Mehta T."/>
            <person name="Montmayeur A."/>
            <person name="Murphy C."/>
            <person name="Neiman D."/>
            <person name="Pearson M."/>
            <person name="Priest M."/>
            <person name="Roberts A."/>
            <person name="Saif S."/>
            <person name="Shea T."/>
            <person name="Shenoy N."/>
            <person name="Sisk P."/>
            <person name="Stolte C."/>
            <person name="Sykes S."/>
            <person name="Yandava C."/>
            <person name="Wortman J."/>
            <person name="Nusbaum C."/>
            <person name="Birren B."/>
        </authorList>
    </citation>
    <scope>NUCLEOTIDE SEQUENCE</scope>
    <source>
        <strain evidence="11">ATCC 64411</strain>
    </source>
</reference>
<dbReference type="EMBL" id="ADBL01000836">
    <property type="status" value="NOT_ANNOTATED_CDS"/>
    <property type="molecule type" value="Genomic_DNA"/>
</dbReference>
<gene>
    <name evidence="11" type="ORF">MAPG_03490</name>
</gene>
<feature type="transmembrane region" description="Helical" evidence="8">
    <location>
        <begin position="517"/>
        <end position="538"/>
    </location>
</feature>
<sequence>MDAFADAVEDSDTCHDGWDAIQPGTRDIEVQAVIAASLGLTAFLAFCFLRPRWKSLYAARKRHLDPAIGLPPLPDSLFGWIPALYRITEEQVLSCGGLDAYVFLSFFKMAIRIFLTLLFFAAAVLAPIHNRFEKSRKSRDGSDKKDYAQYTLYRQPSRTGYGYPGYAHAFNESNPDTSFNPDMGYLWAYLVFTYFFTFLVIWFLNSETFKMIRIRQEYLGTQSTITDRTFRLTGIPKELRTESKLKDLVERLEIGKVESVTVCRDWKELDALVAERAGVLQKLEKAWADFRKKSPTYTPDDAMRRNNSRSMLAGLDGPSPDEEEAAGENGRLLGGESAAHQFSERERPTTRICLCTINEYWPALSQWLAQHQTIKALVQTGLPTATVSLLSVAVPFLYEWLSHKQGQLSRGDVELSIISKNFFFNFFNIFIVFSVSGTATSFWSVLQEDIHDITLLTRHVALSIEKLSNFYINFIMLQGLGLFPVRLLEFGSVFLYPFLRLLAKTPRDRAQAEQPPIFSYGFYLPTALLVFILCLVYSVLPDGYLVLILGLVYFTLGYFTYKYQLLYAMDAPRHATGGAWRIISYRVILGLLIFQAVMSGILALQTAYICAILVLPLLLVTGWYSYYFRRRFEPLTMYISLRSIRREEHHHHGSGSSADDEAILDDGHDDLESGNPPPGPSHAVVVRAGMRRRMLRRMSTVDEDRERGLRFVNPSLVVPLEQPWIYDDPPPMMPEPQPSEAGSENGDGYRDESFGPDLEYRHPSLASGEGGGGGGSSSGGGLVRGGGGSTSSSLSLGDTHIWRDS</sequence>
<dbReference type="GO" id="GO:0005227">
    <property type="term" value="F:calcium-activated cation channel activity"/>
    <property type="evidence" value="ECO:0007669"/>
    <property type="project" value="InterPro"/>
</dbReference>
<evidence type="ECO:0000256" key="2">
    <source>
        <dbReference type="ARBA" id="ARBA00007779"/>
    </source>
</evidence>
<feature type="region of interest" description="Disordered" evidence="7">
    <location>
        <begin position="722"/>
        <end position="805"/>
    </location>
</feature>
<feature type="region of interest" description="Disordered" evidence="7">
    <location>
        <begin position="298"/>
        <end position="328"/>
    </location>
</feature>
<feature type="compositionally biased region" description="Acidic residues" evidence="7">
    <location>
        <begin position="658"/>
        <end position="669"/>
    </location>
</feature>
<evidence type="ECO:0000259" key="9">
    <source>
        <dbReference type="Pfam" id="PF02714"/>
    </source>
</evidence>
<dbReference type="OrthoDB" id="1689567at2759"/>
<protein>
    <recommendedName>
        <fullName evidence="14">DUF221 domain-containing protein</fullName>
    </recommendedName>
</protein>
<feature type="compositionally biased region" description="Basic and acidic residues" evidence="7">
    <location>
        <begin position="747"/>
        <end position="762"/>
    </location>
</feature>
<evidence type="ECO:0000313" key="13">
    <source>
        <dbReference type="Proteomes" id="UP000011715"/>
    </source>
</evidence>
<feature type="transmembrane region" description="Helical" evidence="8">
    <location>
        <begin position="32"/>
        <end position="53"/>
    </location>
</feature>
<keyword evidence="4 8" id="KW-0812">Transmembrane</keyword>
<evidence type="ECO:0000313" key="12">
    <source>
        <dbReference type="EnsemblFungi" id="MAPG_03490T0"/>
    </source>
</evidence>
<dbReference type="GO" id="GO:0005886">
    <property type="term" value="C:plasma membrane"/>
    <property type="evidence" value="ECO:0007669"/>
    <property type="project" value="TreeGrafter"/>
</dbReference>
<dbReference type="PANTHER" id="PTHR13018:SF5">
    <property type="entry name" value="RE44586P"/>
    <property type="match status" value="1"/>
</dbReference>